<dbReference type="Gramene" id="KCW67665">
    <property type="protein sequence ID" value="KCW67665"/>
    <property type="gene ID" value="EUGRSUZ_F01410"/>
</dbReference>
<accession>A0A059BPK3</accession>
<dbReference type="EMBL" id="KK198758">
    <property type="protein sequence ID" value="KCW67665.1"/>
    <property type="molecule type" value="Genomic_DNA"/>
</dbReference>
<dbReference type="InParanoid" id="A0A059BPK3"/>
<name>A0A059BPK3_EUCGR</name>
<reference evidence="1" key="1">
    <citation type="submission" date="2013-07" db="EMBL/GenBank/DDBJ databases">
        <title>The genome of Eucalyptus grandis.</title>
        <authorList>
            <person name="Schmutz J."/>
            <person name="Hayes R."/>
            <person name="Myburg A."/>
            <person name="Tuskan G."/>
            <person name="Grattapaglia D."/>
            <person name="Rokhsar D.S."/>
        </authorList>
    </citation>
    <scope>NUCLEOTIDE SEQUENCE</scope>
    <source>
        <tissue evidence="1">Leaf extractions</tissue>
    </source>
</reference>
<protein>
    <submittedName>
        <fullName evidence="1">Uncharacterized protein</fullName>
    </submittedName>
</protein>
<evidence type="ECO:0000313" key="1">
    <source>
        <dbReference type="EMBL" id="KCW67665.1"/>
    </source>
</evidence>
<sequence>MTILGFRHVSWLLVCKVMIIHVYHVPYLQSKTLGSRILRLPAETPTSSPFPFFSTGPFFHNHLLILSFLKKKVGEAMGESSSLHLLINHAGTNPRETNLKEVGTWMGRDIPLLVKKVMLVIHSSSSASPSKLLGTSPLMEASSVDIDPTRMQLERCGFLSKGSSMVSNDEESVDA</sequence>
<organism evidence="1">
    <name type="scientific">Eucalyptus grandis</name>
    <name type="common">Flooded gum</name>
    <dbReference type="NCBI Taxonomy" id="71139"/>
    <lineage>
        <taxon>Eukaryota</taxon>
        <taxon>Viridiplantae</taxon>
        <taxon>Streptophyta</taxon>
        <taxon>Embryophyta</taxon>
        <taxon>Tracheophyta</taxon>
        <taxon>Spermatophyta</taxon>
        <taxon>Magnoliopsida</taxon>
        <taxon>eudicotyledons</taxon>
        <taxon>Gunneridae</taxon>
        <taxon>Pentapetalae</taxon>
        <taxon>rosids</taxon>
        <taxon>malvids</taxon>
        <taxon>Myrtales</taxon>
        <taxon>Myrtaceae</taxon>
        <taxon>Myrtoideae</taxon>
        <taxon>Eucalypteae</taxon>
        <taxon>Eucalyptus</taxon>
    </lineage>
</organism>
<proteinExistence type="predicted"/>
<gene>
    <name evidence="1" type="ORF">EUGRSUZ_F01410</name>
</gene>
<dbReference type="AlphaFoldDB" id="A0A059BPK3"/>